<feature type="transmembrane region" description="Helical" evidence="1">
    <location>
        <begin position="23"/>
        <end position="42"/>
    </location>
</feature>
<keyword evidence="3" id="KW-1185">Reference proteome</keyword>
<evidence type="ECO:0000313" key="3">
    <source>
        <dbReference type="Proteomes" id="UP000001959"/>
    </source>
</evidence>
<proteinExistence type="predicted"/>
<sequence>MVAARPHRKHTPMSPSSQENRQALMSFLAAIPATALVMWATLQLAHFVG</sequence>
<dbReference type="Proteomes" id="UP000001959">
    <property type="component" value="Chromosome"/>
</dbReference>
<evidence type="ECO:0000313" key="2">
    <source>
        <dbReference type="EMBL" id="ABI77370.1"/>
    </source>
</evidence>
<dbReference type="EMBL" id="CP000158">
    <property type="protein sequence ID" value="ABI77370.1"/>
    <property type="molecule type" value="Genomic_DNA"/>
</dbReference>
<organism evidence="2 3">
    <name type="scientific">Hyphomonas neptunium (strain ATCC 15444)</name>
    <dbReference type="NCBI Taxonomy" id="228405"/>
    <lineage>
        <taxon>Bacteria</taxon>
        <taxon>Pseudomonadati</taxon>
        <taxon>Pseudomonadota</taxon>
        <taxon>Alphaproteobacteria</taxon>
        <taxon>Hyphomonadales</taxon>
        <taxon>Hyphomonadaceae</taxon>
        <taxon>Hyphomonas</taxon>
    </lineage>
</organism>
<gene>
    <name evidence="2" type="ordered locus">HNE_0135</name>
</gene>
<protein>
    <submittedName>
        <fullName evidence="2">Uncharacterized protein</fullName>
    </submittedName>
</protein>
<name>Q0C5X4_HYPNA</name>
<dbReference type="AlphaFoldDB" id="Q0C5X4"/>
<accession>Q0C5X4</accession>
<keyword evidence="1" id="KW-0812">Transmembrane</keyword>
<evidence type="ECO:0000256" key="1">
    <source>
        <dbReference type="SAM" id="Phobius"/>
    </source>
</evidence>
<dbReference type="STRING" id="228405.HNE_0135"/>
<dbReference type="HOGENOM" id="CLU_3136577_0_0_5"/>
<keyword evidence="1" id="KW-0472">Membrane</keyword>
<reference evidence="2 3" key="1">
    <citation type="journal article" date="2006" name="J. Bacteriol.">
        <title>Comparative genomic evidence for a close relationship between the dimorphic prosthecate bacteria Hyphomonas neptunium and Caulobacter crescentus.</title>
        <authorList>
            <person name="Badger J.H."/>
            <person name="Hoover T.R."/>
            <person name="Brun Y.V."/>
            <person name="Weiner R.M."/>
            <person name="Laub M.T."/>
            <person name="Alexandre G."/>
            <person name="Mrazek J."/>
            <person name="Ren Q."/>
            <person name="Paulsen I.T."/>
            <person name="Nelson K.E."/>
            <person name="Khouri H.M."/>
            <person name="Radune D."/>
            <person name="Sosa J."/>
            <person name="Dodson R.J."/>
            <person name="Sullivan S.A."/>
            <person name="Rosovitz M.J."/>
            <person name="Madupu R."/>
            <person name="Brinkac L.M."/>
            <person name="Durkin A.S."/>
            <person name="Daugherty S.C."/>
            <person name="Kothari S.P."/>
            <person name="Giglio M.G."/>
            <person name="Zhou L."/>
            <person name="Haft D.H."/>
            <person name="Selengut J.D."/>
            <person name="Davidsen T.M."/>
            <person name="Yang Q."/>
            <person name="Zafar N."/>
            <person name="Ward N.L."/>
        </authorList>
    </citation>
    <scope>NUCLEOTIDE SEQUENCE [LARGE SCALE GENOMIC DNA]</scope>
    <source>
        <strain evidence="2 3">ATCC 15444</strain>
    </source>
</reference>
<dbReference type="KEGG" id="hne:HNE_0135"/>
<keyword evidence="1" id="KW-1133">Transmembrane helix</keyword>